<evidence type="ECO:0008006" key="4">
    <source>
        <dbReference type="Google" id="ProtNLM"/>
    </source>
</evidence>
<geneLocation type="plasmid" evidence="2 3">
    <name>unnamed1</name>
</geneLocation>
<evidence type="ECO:0000313" key="2">
    <source>
        <dbReference type="EMBL" id="AWW43280.1"/>
    </source>
</evidence>
<dbReference type="AlphaFoldDB" id="A0A2Z4JED2"/>
<name>A0A2Z4JED2_9ACTN</name>
<evidence type="ECO:0000313" key="3">
    <source>
        <dbReference type="Proteomes" id="UP000249616"/>
    </source>
</evidence>
<accession>A0A2Z4JED2</accession>
<dbReference type="RefSeq" id="WP_112443122.1">
    <property type="nucleotide sequence ID" value="NZ_CP030074.1"/>
</dbReference>
<keyword evidence="3" id="KW-1185">Reference proteome</keyword>
<dbReference type="SUPFAM" id="SSF103032">
    <property type="entry name" value="Hypothetical protein YwqG"/>
    <property type="match status" value="1"/>
</dbReference>
<reference evidence="3" key="1">
    <citation type="submission" date="2018-06" db="EMBL/GenBank/DDBJ databases">
        <authorList>
            <person name="Li K."/>
        </authorList>
    </citation>
    <scope>NUCLEOTIDE SEQUENCE [LARGE SCALE GENOMIC DNA]</scope>
    <source>
        <strain evidence="3">ZFG47</strain>
        <plasmid evidence="3">unnamed1</plasmid>
    </source>
</reference>
<gene>
    <name evidence="2" type="ORF">DN051_42645</name>
</gene>
<dbReference type="KEGG" id="scad:DN051_42645"/>
<protein>
    <recommendedName>
        <fullName evidence="4">DUF1963 domain-containing protein</fullName>
    </recommendedName>
</protein>
<dbReference type="Proteomes" id="UP000249616">
    <property type="component" value="Plasmid unnamed1"/>
</dbReference>
<sequence length="871" mass="95917">MSGFGQWLARFINDEGDLGDFARYAAADRHMPPHTISDRVTYFLWLTRHPDTANIDGRLSHPHLPTFTSAWKRYLHETVDDTSPPGPATEDAAAEHTYEALLAAMEGGTQESVEAHLSGTALDAEQRRSLISRATLVRLALAEYLISLGEQNAARYVRMSTVGFVCHTDADAAADWLVRPGFAGRRPAGPEEMAAHLADAVVACWEPERVADFIRAAATGPHAAALYPLVMVLCRRTGITVEPTSRLAAGCVNFYVGAGWENRPPHGLAVAADPREDPLLPRVLPELPLADYGVYNRLGDNDPSSGGRRFVRLLLENGLLDRDLFLRKVIQSLQQVTDEDGWIVASCHTTLFEDLQPTEEEFTACHESYARLASVALSSQMSDALTARAVGTLLREERLTADLVDRWVQAILTGDTDTSPNCAVAIGEISGSDLLRDDHIADLVHFVTGTRTIRPLHTLRALIRHAEHGRLTTDQIVACAREALTWPEEDVATALITFLRRGPEREPDSAGTVLALLADAFWHPVRAVQDQAVTLAGELRERADDTARALLATAARELEPDLQARAEALFGAAPPADETAEPSTADEPGPEGYNPPPFDMSVFDPILRILPGGAKERWLSLLRPAVTLDEGEGEGPVVGHLGGLPELPKNTPWPVWQERPLTLLASLDCARLPRTELDIPLPEDGTLLFFRFQGSGLHDEPGEFYVGYEDGGLGAGTKVLYVPASVPTRRRPAPEGREVLERVPLRLNRVKVTMPDFYDPILEDASIELPNTEGGTKAYGAVEDLMHELYGGHWAQVGGHVRWYDRWEQGRVARRVLGPDATDEALRREEHALVLLASFEDRHHDNIVYWLIRREDLAARRFDQVRPVAQG</sequence>
<dbReference type="Pfam" id="PF09234">
    <property type="entry name" value="DUF1963"/>
    <property type="match status" value="1"/>
</dbReference>
<dbReference type="EMBL" id="CP030074">
    <property type="protein sequence ID" value="AWW43280.1"/>
    <property type="molecule type" value="Genomic_DNA"/>
</dbReference>
<organism evidence="2 3">
    <name type="scientific">Streptomyces cadmiisoli</name>
    <dbReference type="NCBI Taxonomy" id="2184053"/>
    <lineage>
        <taxon>Bacteria</taxon>
        <taxon>Bacillati</taxon>
        <taxon>Actinomycetota</taxon>
        <taxon>Actinomycetes</taxon>
        <taxon>Kitasatosporales</taxon>
        <taxon>Streptomycetaceae</taxon>
        <taxon>Streptomyces</taxon>
        <taxon>Streptomyces aurantiacus group</taxon>
    </lineage>
</organism>
<evidence type="ECO:0000256" key="1">
    <source>
        <dbReference type="SAM" id="MobiDB-lite"/>
    </source>
</evidence>
<dbReference type="InterPro" id="IPR035948">
    <property type="entry name" value="YwqG-like_sf"/>
</dbReference>
<dbReference type="InterPro" id="IPR015315">
    <property type="entry name" value="DUF1963"/>
</dbReference>
<keyword evidence="2" id="KW-0614">Plasmid</keyword>
<dbReference type="Gene3D" id="2.30.320.10">
    <property type="entry name" value="YwqG-like"/>
    <property type="match status" value="1"/>
</dbReference>
<feature type="region of interest" description="Disordered" evidence="1">
    <location>
        <begin position="573"/>
        <end position="596"/>
    </location>
</feature>
<proteinExistence type="predicted"/>